<name>A0ABP6PQG1_9ACTN</name>
<gene>
    <name evidence="1" type="ORF">GCM10010451_38110</name>
</gene>
<comment type="caution">
    <text evidence="1">The sequence shown here is derived from an EMBL/GenBank/DDBJ whole genome shotgun (WGS) entry which is preliminary data.</text>
</comment>
<reference evidence="2" key="1">
    <citation type="journal article" date="2019" name="Int. J. Syst. Evol. Microbiol.">
        <title>The Global Catalogue of Microorganisms (GCM) 10K type strain sequencing project: providing services to taxonomists for standard genome sequencing and annotation.</title>
        <authorList>
            <consortium name="The Broad Institute Genomics Platform"/>
            <consortium name="The Broad Institute Genome Sequencing Center for Infectious Disease"/>
            <person name="Wu L."/>
            <person name="Ma J."/>
        </authorList>
    </citation>
    <scope>NUCLEOTIDE SEQUENCE [LARGE SCALE GENOMIC DNA]</scope>
    <source>
        <strain evidence="2">JCM 9095</strain>
    </source>
</reference>
<dbReference type="Proteomes" id="UP001501866">
    <property type="component" value="Unassembled WGS sequence"/>
</dbReference>
<sequence>MLSSAPWTGSRRFSAVLARSTRVLPAPLPAIAETPTNRLNRLLSTFGDSLHDARTLAPSPGLSVRRRALRRRMTAQNTRPAL</sequence>
<organism evidence="1 2">
    <name type="scientific">Streptomyces virens</name>
    <dbReference type="NCBI Taxonomy" id="285572"/>
    <lineage>
        <taxon>Bacteria</taxon>
        <taxon>Bacillati</taxon>
        <taxon>Actinomycetota</taxon>
        <taxon>Actinomycetes</taxon>
        <taxon>Kitasatosporales</taxon>
        <taxon>Streptomycetaceae</taxon>
        <taxon>Streptomyces</taxon>
    </lineage>
</organism>
<protein>
    <submittedName>
        <fullName evidence="1">Uncharacterized protein</fullName>
    </submittedName>
</protein>
<evidence type="ECO:0000313" key="1">
    <source>
        <dbReference type="EMBL" id="GAA3185273.1"/>
    </source>
</evidence>
<accession>A0ABP6PQG1</accession>
<keyword evidence="2" id="KW-1185">Reference proteome</keyword>
<proteinExistence type="predicted"/>
<dbReference type="EMBL" id="BAAAUH010000028">
    <property type="protein sequence ID" value="GAA3185273.1"/>
    <property type="molecule type" value="Genomic_DNA"/>
</dbReference>
<evidence type="ECO:0000313" key="2">
    <source>
        <dbReference type="Proteomes" id="UP001501866"/>
    </source>
</evidence>